<dbReference type="InterPro" id="IPR010622">
    <property type="entry name" value="FAST_Leu-rich"/>
</dbReference>
<dbReference type="Proteomes" id="UP000016666">
    <property type="component" value="Chromosome 7"/>
</dbReference>
<reference evidence="5" key="2">
    <citation type="submission" date="2025-08" db="UniProtKB">
        <authorList>
            <consortium name="Ensembl"/>
        </authorList>
    </citation>
    <scope>IDENTIFICATION</scope>
</reference>
<dbReference type="GO" id="GO:0003723">
    <property type="term" value="F:RNA binding"/>
    <property type="evidence" value="ECO:0007669"/>
    <property type="project" value="TreeGrafter"/>
</dbReference>
<dbReference type="Ensembl" id="ENSAPLT00000037276.1">
    <property type="protein sequence ID" value="ENSAPLP00000018990.1"/>
    <property type="gene ID" value="ENSAPLG00000006177.2"/>
</dbReference>
<evidence type="ECO:0000313" key="6">
    <source>
        <dbReference type="Proteomes" id="UP000016666"/>
    </source>
</evidence>
<name>A0A493SZS8_ANAPP</name>
<dbReference type="GO" id="GO:0044528">
    <property type="term" value="P:regulation of mitochondrial mRNA stability"/>
    <property type="evidence" value="ECO:0007669"/>
    <property type="project" value="InterPro"/>
</dbReference>
<feature type="region of interest" description="Disordered" evidence="3">
    <location>
        <begin position="85"/>
        <end position="114"/>
    </location>
</feature>
<keyword evidence="6" id="KW-1185">Reference proteome</keyword>
<sequence length="629" mass="71377">MNNRISNLLNTVRCLRRCGPVLAPKYSGATRKHASWVSGHKDPLENVNFRKSFPSIFPSPHGSSLRFLSQKADVFSAGDEIQPKSTEALGSEQVPQSSLELKNSKDDSGGSKVKPVVDHNEQFFSSLRKCTCPSDVLDLASESAVSLKHFTNCLTTTWRLLKTLSEDQQRYEKQLIFEHPVFVKLCQHLLRDARRMTRADLVFSLHAVVNLGVPQNTLLVQTLLRVCQEKLNQLDNRCISVLATTLAGLDKDKNVSALQAGLLLLAEQRIPSIRDIFILQNLMKCMGKDAPVFLKKKLEMAVLKEIDHLTYINARRVFLGLVAMNYCSIPILNACSKKIQENIHDAQFWHLILILEACHNLQYRNVKLFSTVADYVNSSVCILDKKQIILFLSAFEILGFQPSELMGVFAEKVTADSEFLDLKSLLIVLRVYSRLNYLPKGFFETLQSCLNKYLPQISNTELLKAVYSLCILGYLPHRALDQLLQKESYEKLLPSGDLYKEKKEMMLRCVRTCMELDSPSFMKPEFVPTENFSSLVSLNLRKAREALLELLGDENMFRQNVQLLAFLFVPLSAFCLGTTHPQGKLAMKKRHLSKLGYHVILVRFQEMTNEDAVEFLKGKIYSENASPTF</sequence>
<reference evidence="5 6" key="1">
    <citation type="submission" date="2017-10" db="EMBL/GenBank/DDBJ databases">
        <title>A new Pekin duck reference genome.</title>
        <authorList>
            <person name="Hou Z.-C."/>
            <person name="Zhou Z.-K."/>
            <person name="Zhu F."/>
            <person name="Hou S.-S."/>
        </authorList>
    </citation>
    <scope>NUCLEOTIDE SEQUENCE [LARGE SCALE GENOMIC DNA]</scope>
</reference>
<feature type="domain" description="RAP" evidence="4">
    <location>
        <begin position="564"/>
        <end position="618"/>
    </location>
</feature>
<evidence type="ECO:0000256" key="3">
    <source>
        <dbReference type="SAM" id="MobiDB-lite"/>
    </source>
</evidence>
<evidence type="ECO:0000313" key="5">
    <source>
        <dbReference type="Ensembl" id="ENSAPLP00000018990.1"/>
    </source>
</evidence>
<dbReference type="GeneTree" id="ENSGT01030000234607"/>
<comment type="subcellular location">
    <subcellularLocation>
        <location evidence="1">Mitochondrion</location>
    </subcellularLocation>
</comment>
<keyword evidence="2" id="KW-0496">Mitochondrion</keyword>
<dbReference type="Pfam" id="PF06743">
    <property type="entry name" value="FAST_1"/>
    <property type="match status" value="1"/>
</dbReference>
<protein>
    <submittedName>
        <fullName evidence="5">FAST kinase domains 2</fullName>
    </submittedName>
</protein>
<gene>
    <name evidence="5" type="primary">FASTKD2</name>
</gene>
<feature type="compositionally biased region" description="Basic and acidic residues" evidence="3">
    <location>
        <begin position="102"/>
        <end position="114"/>
    </location>
</feature>
<dbReference type="AlphaFoldDB" id="A0A493SZS8"/>
<organism evidence="5 6">
    <name type="scientific">Anas platyrhynchos platyrhynchos</name>
    <name type="common">Northern mallard</name>
    <dbReference type="NCBI Taxonomy" id="8840"/>
    <lineage>
        <taxon>Eukaryota</taxon>
        <taxon>Metazoa</taxon>
        <taxon>Chordata</taxon>
        <taxon>Craniata</taxon>
        <taxon>Vertebrata</taxon>
        <taxon>Euteleostomi</taxon>
        <taxon>Archelosauria</taxon>
        <taxon>Archosauria</taxon>
        <taxon>Dinosauria</taxon>
        <taxon>Saurischia</taxon>
        <taxon>Theropoda</taxon>
        <taxon>Coelurosauria</taxon>
        <taxon>Aves</taxon>
        <taxon>Neognathae</taxon>
        <taxon>Galloanserae</taxon>
        <taxon>Anseriformes</taxon>
        <taxon>Anatidae</taxon>
        <taxon>Anatinae</taxon>
        <taxon>Anas</taxon>
    </lineage>
</organism>
<dbReference type="Pfam" id="PF08373">
    <property type="entry name" value="RAP"/>
    <property type="match status" value="1"/>
</dbReference>
<dbReference type="InterPro" id="IPR013584">
    <property type="entry name" value="RAP"/>
</dbReference>
<dbReference type="InterPro" id="IPR050870">
    <property type="entry name" value="FAST_kinase"/>
</dbReference>
<dbReference type="GO" id="GO:0035770">
    <property type="term" value="C:ribonucleoprotein granule"/>
    <property type="evidence" value="ECO:0007669"/>
    <property type="project" value="TreeGrafter"/>
</dbReference>
<reference evidence="5" key="3">
    <citation type="submission" date="2025-09" db="UniProtKB">
        <authorList>
            <consortium name="Ensembl"/>
        </authorList>
    </citation>
    <scope>IDENTIFICATION</scope>
</reference>
<dbReference type="PANTHER" id="PTHR21228">
    <property type="entry name" value="FAST LEU-RICH DOMAIN-CONTAINING"/>
    <property type="match status" value="1"/>
</dbReference>
<accession>A0A493SZS8</accession>
<evidence type="ECO:0000256" key="2">
    <source>
        <dbReference type="ARBA" id="ARBA00023128"/>
    </source>
</evidence>
<dbReference type="PANTHER" id="PTHR21228:SF1">
    <property type="entry name" value="FAST KINASE DOMAIN-CONTAINING PROTEIN 2, MITOCHONDRIAL"/>
    <property type="match status" value="1"/>
</dbReference>
<dbReference type="PROSITE" id="PS51286">
    <property type="entry name" value="RAP"/>
    <property type="match status" value="1"/>
</dbReference>
<evidence type="ECO:0000256" key="1">
    <source>
        <dbReference type="ARBA" id="ARBA00004173"/>
    </source>
</evidence>
<evidence type="ECO:0000259" key="4">
    <source>
        <dbReference type="PROSITE" id="PS51286"/>
    </source>
</evidence>
<proteinExistence type="predicted"/>
<dbReference type="GO" id="GO:0000963">
    <property type="term" value="P:mitochondrial RNA processing"/>
    <property type="evidence" value="ECO:0007669"/>
    <property type="project" value="TreeGrafter"/>
</dbReference>
<dbReference type="SMART" id="SM00952">
    <property type="entry name" value="RAP"/>
    <property type="match status" value="1"/>
</dbReference>
<dbReference type="GO" id="GO:0005759">
    <property type="term" value="C:mitochondrial matrix"/>
    <property type="evidence" value="ECO:0007669"/>
    <property type="project" value="TreeGrafter"/>
</dbReference>